<dbReference type="InterPro" id="IPR057744">
    <property type="entry name" value="OTAase-like"/>
</dbReference>
<comment type="caution">
    <text evidence="2">The sequence shown here is derived from an EMBL/GenBank/DDBJ whole genome shotgun (WGS) entry which is preliminary data.</text>
</comment>
<dbReference type="Pfam" id="PF01979">
    <property type="entry name" value="Amidohydro_1"/>
    <property type="match status" value="1"/>
</dbReference>
<dbReference type="PANTHER" id="PTHR43135:SF3">
    <property type="entry name" value="ALPHA-D-RIBOSE 1-METHYLPHOSPHONATE 5-TRIPHOSPHATE DIPHOSPHATASE"/>
    <property type="match status" value="1"/>
</dbReference>
<dbReference type="Gene3D" id="2.30.40.10">
    <property type="entry name" value="Urease, subunit C, domain 1"/>
    <property type="match status" value="1"/>
</dbReference>
<dbReference type="SUPFAM" id="SSF51338">
    <property type="entry name" value="Composite domain of metallo-dependent hydrolases"/>
    <property type="match status" value="1"/>
</dbReference>
<dbReference type="InterPro" id="IPR011059">
    <property type="entry name" value="Metal-dep_hydrolase_composite"/>
</dbReference>
<protein>
    <submittedName>
        <fullName evidence="2">Aryldialkylphosphatase</fullName>
    </submittedName>
</protein>
<gene>
    <name evidence="2" type="ORF">X474_11505</name>
</gene>
<organism evidence="2 3">
    <name type="scientific">Dethiosulfatarculus sandiegensis</name>
    <dbReference type="NCBI Taxonomy" id="1429043"/>
    <lineage>
        <taxon>Bacteria</taxon>
        <taxon>Pseudomonadati</taxon>
        <taxon>Thermodesulfobacteriota</taxon>
        <taxon>Desulfarculia</taxon>
        <taxon>Desulfarculales</taxon>
        <taxon>Desulfarculaceae</taxon>
        <taxon>Dethiosulfatarculus</taxon>
    </lineage>
</organism>
<dbReference type="InterPro" id="IPR051781">
    <property type="entry name" value="Metallo-dep_Hydrolase"/>
</dbReference>
<dbReference type="RefSeq" id="WP_044348692.1">
    <property type="nucleotide sequence ID" value="NZ_AZAC01000014.1"/>
</dbReference>
<evidence type="ECO:0000259" key="1">
    <source>
        <dbReference type="Pfam" id="PF01979"/>
    </source>
</evidence>
<evidence type="ECO:0000313" key="3">
    <source>
        <dbReference type="Proteomes" id="UP000032233"/>
    </source>
</evidence>
<dbReference type="InParanoid" id="A0A0D2J661"/>
<dbReference type="InterPro" id="IPR032466">
    <property type="entry name" value="Metal_Hydrolase"/>
</dbReference>
<dbReference type="SUPFAM" id="SSF51556">
    <property type="entry name" value="Metallo-dependent hydrolases"/>
    <property type="match status" value="1"/>
</dbReference>
<dbReference type="Gene3D" id="3.20.20.140">
    <property type="entry name" value="Metal-dependent hydrolases"/>
    <property type="match status" value="1"/>
</dbReference>
<evidence type="ECO:0000313" key="2">
    <source>
        <dbReference type="EMBL" id="KIX13629.1"/>
    </source>
</evidence>
<dbReference type="Proteomes" id="UP000032233">
    <property type="component" value="Unassembled WGS sequence"/>
</dbReference>
<dbReference type="GO" id="GO:0016810">
    <property type="term" value="F:hydrolase activity, acting on carbon-nitrogen (but not peptide) bonds"/>
    <property type="evidence" value="ECO:0007669"/>
    <property type="project" value="InterPro"/>
</dbReference>
<dbReference type="InterPro" id="IPR006680">
    <property type="entry name" value="Amidohydro-rel"/>
</dbReference>
<feature type="domain" description="Amidohydrolase-related" evidence="1">
    <location>
        <begin position="53"/>
        <end position="394"/>
    </location>
</feature>
<dbReference type="EMBL" id="AZAC01000014">
    <property type="protein sequence ID" value="KIX13629.1"/>
    <property type="molecule type" value="Genomic_DNA"/>
</dbReference>
<proteinExistence type="predicted"/>
<name>A0A0D2J661_9BACT</name>
<dbReference type="PATRIC" id="fig|1429043.3.peg.2448"/>
<reference evidence="2 3" key="1">
    <citation type="submission" date="2013-11" db="EMBL/GenBank/DDBJ databases">
        <title>Metagenomic analysis of a methanogenic consortium involved in long chain n-alkane degradation.</title>
        <authorList>
            <person name="Davidova I.A."/>
            <person name="Callaghan A.V."/>
            <person name="Wawrik B."/>
            <person name="Pruitt S."/>
            <person name="Marks C."/>
            <person name="Duncan K.E."/>
            <person name="Suflita J.M."/>
        </authorList>
    </citation>
    <scope>NUCLEOTIDE SEQUENCE [LARGE SCALE GENOMIC DNA]</scope>
    <source>
        <strain evidence="2 3">SPR</strain>
    </source>
</reference>
<dbReference type="PANTHER" id="PTHR43135">
    <property type="entry name" value="ALPHA-D-RIBOSE 1-METHYLPHOSPHONATE 5-TRIPHOSPHATE DIPHOSPHATASE"/>
    <property type="match status" value="1"/>
</dbReference>
<dbReference type="OrthoDB" id="9782972at2"/>
<dbReference type="CDD" id="cd01299">
    <property type="entry name" value="Met_dep_hydrolase_A"/>
    <property type="match status" value="1"/>
</dbReference>
<accession>A0A0D2J661</accession>
<keyword evidence="3" id="KW-1185">Reference proteome</keyword>
<dbReference type="AlphaFoldDB" id="A0A0D2J661"/>
<dbReference type="STRING" id="1429043.X474_11505"/>
<sequence>MPFVLVNGRVLTGDGEVFDSACVVVEKDRIMDVLTDREALSPDWKQLDASNHTIMPGLIDSHVHMCLNGSADPLNLASKMNLPALTLLAASQAEKTLKAGITTVRDLGGVDGVDLAVRDAINKGEIKGPRMLVSGKPLCITGGHGWLMGREADGADDFRKAAREQLKAGADVVKIISTGGVLTLGVEPGSAQACLEEQKAAVEEAHKAGRKTASHAQGTQGILNSLKAGIDSIEHGFFLNDESIELMRTNKVYLVPTIAALTFIADKGVESGIPAPFVEKARNVREAHKKSIQRAKESGVPIAMGTDAGTPFNLHGENAFELKLMVDYGFTAHEAIIAATSQAARLLGQEGDLGVVAKGKQADLLLVKGDPLKDVELLSRSENITTVFKAGEPVR</sequence>